<dbReference type="EMBL" id="UOFO01000086">
    <property type="protein sequence ID" value="VAW86059.1"/>
    <property type="molecule type" value="Genomic_DNA"/>
</dbReference>
<organism evidence="1">
    <name type="scientific">hydrothermal vent metagenome</name>
    <dbReference type="NCBI Taxonomy" id="652676"/>
    <lineage>
        <taxon>unclassified sequences</taxon>
        <taxon>metagenomes</taxon>
        <taxon>ecological metagenomes</taxon>
    </lineage>
</organism>
<evidence type="ECO:0000313" key="1">
    <source>
        <dbReference type="EMBL" id="VAW86059.1"/>
    </source>
</evidence>
<sequence>MKISFLKMTLATSCAGLVLVACGGGGSDGDNPGNTPPALSAPLAITSENAAQVSGSGVGASNSADTMNVSGSSVLGGIEMTSSESQFSFRTFAKKQLNQYRTSLNMTDTLAGVEISSTMVDCSNGGSITISGNVVDHNRDLRSRGDSLTVIFDNCGNSGTTMSGSISVTFNTDQSDELTAPYNNSMTMVMDKFSVVQPGQATLQAQGDMTIDTSSDDGITVNTSISGTSFSVGDGSATEILANYKFDFTINKATGAYNESIVATIDIRQLGGSVECTTPTLFEGVGDSNPHTGAFKCVGANQSSVTLTAIDSTTVQLEIDTDGDGVADETKTSTWAEIGL</sequence>
<dbReference type="AlphaFoldDB" id="A0A3B0ZIE4"/>
<gene>
    <name evidence="1" type="ORF">MNBD_GAMMA16-1675</name>
</gene>
<proteinExistence type="predicted"/>
<name>A0A3B0ZIE4_9ZZZZ</name>
<accession>A0A3B0ZIE4</accession>
<evidence type="ECO:0008006" key="2">
    <source>
        <dbReference type="Google" id="ProtNLM"/>
    </source>
</evidence>
<reference evidence="1" key="1">
    <citation type="submission" date="2018-06" db="EMBL/GenBank/DDBJ databases">
        <authorList>
            <person name="Zhirakovskaya E."/>
        </authorList>
    </citation>
    <scope>NUCLEOTIDE SEQUENCE</scope>
</reference>
<protein>
    <recommendedName>
        <fullName evidence="2">Lipoprotein</fullName>
    </recommendedName>
</protein>
<dbReference type="PROSITE" id="PS51257">
    <property type="entry name" value="PROKAR_LIPOPROTEIN"/>
    <property type="match status" value="1"/>
</dbReference>